<protein>
    <recommendedName>
        <fullName evidence="5">Transmembrane protein</fullName>
    </recommendedName>
</protein>
<evidence type="ECO:0008006" key="5">
    <source>
        <dbReference type="Google" id="ProtNLM"/>
    </source>
</evidence>
<feature type="transmembrane region" description="Helical" evidence="2">
    <location>
        <begin position="47"/>
        <end position="73"/>
    </location>
</feature>
<feature type="compositionally biased region" description="Polar residues" evidence="1">
    <location>
        <begin position="349"/>
        <end position="360"/>
    </location>
</feature>
<feature type="transmembrane region" description="Helical" evidence="2">
    <location>
        <begin position="79"/>
        <end position="108"/>
    </location>
</feature>
<keyword evidence="2" id="KW-1133">Transmembrane helix</keyword>
<proteinExistence type="predicted"/>
<keyword evidence="4" id="KW-1185">Reference proteome</keyword>
<evidence type="ECO:0000256" key="2">
    <source>
        <dbReference type="SAM" id="Phobius"/>
    </source>
</evidence>
<reference evidence="3" key="1">
    <citation type="submission" date="2023-03" db="EMBL/GenBank/DDBJ databases">
        <title>Massive genome expansion in bonnet fungi (Mycena s.s.) driven by repeated elements and novel gene families across ecological guilds.</title>
        <authorList>
            <consortium name="Lawrence Berkeley National Laboratory"/>
            <person name="Harder C.B."/>
            <person name="Miyauchi S."/>
            <person name="Viragh M."/>
            <person name="Kuo A."/>
            <person name="Thoen E."/>
            <person name="Andreopoulos B."/>
            <person name="Lu D."/>
            <person name="Skrede I."/>
            <person name="Drula E."/>
            <person name="Henrissat B."/>
            <person name="Morin E."/>
            <person name="Kohler A."/>
            <person name="Barry K."/>
            <person name="LaButti K."/>
            <person name="Morin E."/>
            <person name="Salamov A."/>
            <person name="Lipzen A."/>
            <person name="Mereny Z."/>
            <person name="Hegedus B."/>
            <person name="Baldrian P."/>
            <person name="Stursova M."/>
            <person name="Weitz H."/>
            <person name="Taylor A."/>
            <person name="Grigoriev I.V."/>
            <person name="Nagy L.G."/>
            <person name="Martin F."/>
            <person name="Kauserud H."/>
        </authorList>
    </citation>
    <scope>NUCLEOTIDE SEQUENCE</scope>
    <source>
        <strain evidence="3">9284</strain>
    </source>
</reference>
<comment type="caution">
    <text evidence="3">The sequence shown here is derived from an EMBL/GenBank/DDBJ whole genome shotgun (WGS) entry which is preliminary data.</text>
</comment>
<evidence type="ECO:0000313" key="3">
    <source>
        <dbReference type="EMBL" id="KAJ7625880.1"/>
    </source>
</evidence>
<sequence length="379" mass="41805">MSAHSTRFKEYISRLETEYALPAQTFVKEMFDERPLLTVCPPLSCHLGIFAASSFTPVVFSVAIAIFTVFLAISTSFLVLLGLALLLAVTLTTTLVSSAALTLLGAGVMRLRSRRFRFNLHRNTPTSTEDPLPSATSSEAPEERPSAPRRARLSRHNRRASWLRGGRFAFKPKFSWKSLLGAFILFQFASRIIPLPRVVRYSLIYRAARRHGGLALVFLPMKLLWRMPFLSALVLVALSPRFRRAARRMGARVYHRLEESELVRNVPWKAYAAATLEITQEMLLAVINLLRAQLQALEPNAKAAAPAATESHEQTPPTTESTTEGTAVAEEQDAYEMVSMQVGGETQAASLAGGTTSTCVAGQDVSGIRARNGRVDEED</sequence>
<organism evidence="3 4">
    <name type="scientific">Roridomyces roridus</name>
    <dbReference type="NCBI Taxonomy" id="1738132"/>
    <lineage>
        <taxon>Eukaryota</taxon>
        <taxon>Fungi</taxon>
        <taxon>Dikarya</taxon>
        <taxon>Basidiomycota</taxon>
        <taxon>Agaricomycotina</taxon>
        <taxon>Agaricomycetes</taxon>
        <taxon>Agaricomycetidae</taxon>
        <taxon>Agaricales</taxon>
        <taxon>Marasmiineae</taxon>
        <taxon>Mycenaceae</taxon>
        <taxon>Roridomyces</taxon>
    </lineage>
</organism>
<feature type="transmembrane region" description="Helical" evidence="2">
    <location>
        <begin position="174"/>
        <end position="193"/>
    </location>
</feature>
<dbReference type="AlphaFoldDB" id="A0AAD7BNA5"/>
<feature type="region of interest" description="Disordered" evidence="1">
    <location>
        <begin position="303"/>
        <end position="326"/>
    </location>
</feature>
<keyword evidence="2" id="KW-0472">Membrane</keyword>
<feature type="region of interest" description="Disordered" evidence="1">
    <location>
        <begin position="122"/>
        <end position="153"/>
    </location>
</feature>
<evidence type="ECO:0000256" key="1">
    <source>
        <dbReference type="SAM" id="MobiDB-lite"/>
    </source>
</evidence>
<feature type="transmembrane region" description="Helical" evidence="2">
    <location>
        <begin position="213"/>
        <end position="238"/>
    </location>
</feature>
<dbReference type="Proteomes" id="UP001221142">
    <property type="component" value="Unassembled WGS sequence"/>
</dbReference>
<name>A0AAD7BNA5_9AGAR</name>
<gene>
    <name evidence="3" type="ORF">FB45DRAFT_922540</name>
</gene>
<evidence type="ECO:0000313" key="4">
    <source>
        <dbReference type="Proteomes" id="UP001221142"/>
    </source>
</evidence>
<dbReference type="EMBL" id="JARKIF010000012">
    <property type="protein sequence ID" value="KAJ7625880.1"/>
    <property type="molecule type" value="Genomic_DNA"/>
</dbReference>
<keyword evidence="2" id="KW-0812">Transmembrane</keyword>
<accession>A0AAD7BNA5</accession>
<feature type="region of interest" description="Disordered" evidence="1">
    <location>
        <begin position="349"/>
        <end position="379"/>
    </location>
</feature>